<dbReference type="SUPFAM" id="SSF53383">
    <property type="entry name" value="PLP-dependent transferases"/>
    <property type="match status" value="1"/>
</dbReference>
<keyword evidence="3 4" id="KW-0663">Pyridoxal phosphate</keyword>
<organism evidence="8 9">
    <name type="scientific">Nocardia terpenica</name>
    <dbReference type="NCBI Taxonomy" id="455432"/>
    <lineage>
        <taxon>Bacteria</taxon>
        <taxon>Bacillati</taxon>
        <taxon>Actinomycetota</taxon>
        <taxon>Actinomycetes</taxon>
        <taxon>Mycobacteriales</taxon>
        <taxon>Nocardiaceae</taxon>
        <taxon>Nocardia</taxon>
    </lineage>
</organism>
<comment type="similarity">
    <text evidence="2 4">Belongs to the SHMT family.</text>
</comment>
<dbReference type="EMBL" id="CP046173">
    <property type="protein sequence ID" value="QIS21223.1"/>
    <property type="molecule type" value="Genomic_DNA"/>
</dbReference>
<evidence type="ECO:0000256" key="6">
    <source>
        <dbReference type="SAM" id="MobiDB-lite"/>
    </source>
</evidence>
<dbReference type="CDD" id="cd00378">
    <property type="entry name" value="SHMT"/>
    <property type="match status" value="1"/>
</dbReference>
<dbReference type="GO" id="GO:0004372">
    <property type="term" value="F:glycine hydroxymethyltransferase activity"/>
    <property type="evidence" value="ECO:0007669"/>
    <property type="project" value="UniProtKB-UniRule"/>
</dbReference>
<reference evidence="8 9" key="1">
    <citation type="journal article" date="2019" name="ACS Chem. Biol.">
        <title>Identification and Mobilization of a Cryptic Antibiotic Biosynthesis Gene Locus from a Human-Pathogenic Nocardia Isolate.</title>
        <authorList>
            <person name="Herisse M."/>
            <person name="Ishida K."/>
            <person name="Porter J.L."/>
            <person name="Howden B."/>
            <person name="Hertweck C."/>
            <person name="Stinear T.P."/>
            <person name="Pidot S.J."/>
        </authorList>
    </citation>
    <scope>NUCLEOTIDE SEQUENCE [LARGE SCALE GENOMIC DNA]</scope>
    <source>
        <strain evidence="8 9">AUSMDU00012715</strain>
    </source>
</reference>
<accession>A0A6G9Z888</accession>
<evidence type="ECO:0000256" key="1">
    <source>
        <dbReference type="ARBA" id="ARBA00001933"/>
    </source>
</evidence>
<dbReference type="GO" id="GO:0019264">
    <property type="term" value="P:glycine biosynthetic process from serine"/>
    <property type="evidence" value="ECO:0007669"/>
    <property type="project" value="UniProtKB-UniRule"/>
</dbReference>
<comment type="pathway">
    <text evidence="4">One-carbon metabolism; tetrahydrofolate interconversion.</text>
</comment>
<dbReference type="Gene3D" id="3.90.1150.10">
    <property type="entry name" value="Aspartate Aminotransferase, domain 1"/>
    <property type="match status" value="1"/>
</dbReference>
<evidence type="ECO:0000313" key="9">
    <source>
        <dbReference type="Proteomes" id="UP000500953"/>
    </source>
</evidence>
<evidence type="ECO:0000256" key="3">
    <source>
        <dbReference type="ARBA" id="ARBA00022898"/>
    </source>
</evidence>
<feature type="binding site" evidence="4">
    <location>
        <position position="150"/>
    </location>
    <ligand>
        <name>(6S)-5,6,7,8-tetrahydrofolate</name>
        <dbReference type="ChEBI" id="CHEBI:57453"/>
    </ligand>
</feature>
<name>A0A6G9Z888_9NOCA</name>
<keyword evidence="8" id="KW-0489">Methyltransferase</keyword>
<feature type="domain" description="Serine hydroxymethyltransferase-like" evidence="7">
    <location>
        <begin position="39"/>
        <end position="422"/>
    </location>
</feature>
<feature type="site" description="Plays an important role in substrate specificity" evidence="4">
    <location>
        <position position="257"/>
    </location>
</feature>
<comment type="caution">
    <text evidence="4">Lacks conserved residue(s) required for the propagation of feature annotation.</text>
</comment>
<dbReference type="AlphaFoldDB" id="A0A6G9Z888"/>
<feature type="region of interest" description="Disordered" evidence="6">
    <location>
        <begin position="1"/>
        <end position="20"/>
    </location>
</feature>
<dbReference type="InterPro" id="IPR015422">
    <property type="entry name" value="PyrdxlP-dep_Trfase_small"/>
</dbReference>
<dbReference type="EC" id="2.1.2.1" evidence="4"/>
<keyword evidence="4 8" id="KW-0808">Transferase</keyword>
<dbReference type="Gene3D" id="3.40.640.10">
    <property type="entry name" value="Type I PLP-dependent aspartate aminotransferase-like (Major domain)"/>
    <property type="match status" value="1"/>
</dbReference>
<dbReference type="InterPro" id="IPR039429">
    <property type="entry name" value="SHMT-like_dom"/>
</dbReference>
<protein>
    <recommendedName>
        <fullName evidence="4">Serine hydroxymethyltransferase</fullName>
        <shortName evidence="4">SHMT</shortName>
        <shortName evidence="4">Serine methylase</shortName>
        <ecNumber evidence="4">2.1.2.1</ecNumber>
    </recommendedName>
</protein>
<dbReference type="HAMAP" id="MF_00051">
    <property type="entry name" value="SHMT"/>
    <property type="match status" value="1"/>
</dbReference>
<keyword evidence="4" id="KW-0963">Cytoplasm</keyword>
<comment type="subunit">
    <text evidence="4">Homodimer.</text>
</comment>
<comment type="catalytic activity">
    <reaction evidence="4">
        <text>(6R)-5,10-methylene-5,6,7,8-tetrahydrofolate + glycine + H2O = (6S)-5,6,7,8-tetrahydrofolate + L-serine</text>
        <dbReference type="Rhea" id="RHEA:15481"/>
        <dbReference type="ChEBI" id="CHEBI:15377"/>
        <dbReference type="ChEBI" id="CHEBI:15636"/>
        <dbReference type="ChEBI" id="CHEBI:33384"/>
        <dbReference type="ChEBI" id="CHEBI:57305"/>
        <dbReference type="ChEBI" id="CHEBI:57453"/>
        <dbReference type="EC" id="2.1.2.1"/>
    </reaction>
</comment>
<dbReference type="GO" id="GO:0035999">
    <property type="term" value="P:tetrahydrofolate interconversion"/>
    <property type="evidence" value="ECO:0007669"/>
    <property type="project" value="UniProtKB-UniRule"/>
</dbReference>
<gene>
    <name evidence="4" type="primary">glyA</name>
    <name evidence="8" type="ORF">F6W96_25770</name>
</gene>
<evidence type="ECO:0000256" key="2">
    <source>
        <dbReference type="ARBA" id="ARBA00006376"/>
    </source>
</evidence>
<dbReference type="InterPro" id="IPR015421">
    <property type="entry name" value="PyrdxlP-dep_Trfase_major"/>
</dbReference>
<evidence type="ECO:0000256" key="5">
    <source>
        <dbReference type="PIRSR" id="PIRSR000412-50"/>
    </source>
</evidence>
<evidence type="ECO:0000256" key="4">
    <source>
        <dbReference type="HAMAP-Rule" id="MF_00051"/>
    </source>
</evidence>
<dbReference type="InterPro" id="IPR049943">
    <property type="entry name" value="Ser_HO-MeTrfase-like"/>
</dbReference>
<dbReference type="GO" id="GO:0008168">
    <property type="term" value="F:methyltransferase activity"/>
    <property type="evidence" value="ECO:0007669"/>
    <property type="project" value="UniProtKB-KW"/>
</dbReference>
<evidence type="ECO:0000313" key="8">
    <source>
        <dbReference type="EMBL" id="QIS21223.1"/>
    </source>
</evidence>
<sequence>MNSTRFGSSMSHATSLYDPSRPTTQLTSFYADALRSLELSDPVLHGLFGAELDRQRQTLALVASCSPVTPAAVLAEGNVFVNVTAEGYPGRRFHAGCVNVDQVEQLAIDRAKHVFGARFVNVQPHSASTANQVVMLSLLRPGDSILGLDLDAGGHLSHGAAVNISGRIFEAHRYGLGRDGLIDFDDVEAKARKYRPKLIIAGTTAYPRTIDWREFRRIADEVGAYLLADISHIAGLVIAGLHPSPIGHAHIVTTCTHKQLYGPRGGLIMLGDCAAAPLPDGRSLEEAVQRGIFPLIQGAPAVNSIAAKAYALGLASGAVFADTMARVRSTAAVLAEQLMQRGVRVVSGGTDNHIVMADVLSSFDITGINAEKALEECGILVNKNRIAFDSRPAGVTSGVRFGSNGMAARRFEPDDVSQVADLVIEVLTETEQVSDRIYRLDPSLRARVRQQVQDMCDRRPIAGY</sequence>
<keyword evidence="4" id="KW-0554">One-carbon metabolism</keyword>
<dbReference type="PANTHER" id="PTHR11680">
    <property type="entry name" value="SERINE HYDROXYMETHYLTRANSFERASE"/>
    <property type="match status" value="1"/>
</dbReference>
<comment type="pathway">
    <text evidence="4">Amino-acid biosynthesis; glycine biosynthesis; glycine from L-serine: step 1/1.</text>
</comment>
<comment type="cofactor">
    <cofactor evidence="1 4 5">
        <name>pyridoxal 5'-phosphate</name>
        <dbReference type="ChEBI" id="CHEBI:597326"/>
    </cofactor>
</comment>
<dbReference type="GO" id="GO:0005829">
    <property type="term" value="C:cytosol"/>
    <property type="evidence" value="ECO:0007669"/>
    <property type="project" value="TreeGrafter"/>
</dbReference>
<comment type="subcellular location">
    <subcellularLocation>
        <location evidence="4">Cytoplasm</location>
    </subcellularLocation>
</comment>
<dbReference type="PIRSF" id="PIRSF000412">
    <property type="entry name" value="SHMT"/>
    <property type="match status" value="1"/>
</dbReference>
<dbReference type="InterPro" id="IPR001085">
    <property type="entry name" value="Ser_HO-MeTrfase"/>
</dbReference>
<dbReference type="Pfam" id="PF00464">
    <property type="entry name" value="SHMT"/>
    <property type="match status" value="1"/>
</dbReference>
<dbReference type="GO" id="GO:0030170">
    <property type="term" value="F:pyridoxal phosphate binding"/>
    <property type="evidence" value="ECO:0007669"/>
    <property type="project" value="UniProtKB-UniRule"/>
</dbReference>
<feature type="binding site" evidence="4">
    <location>
        <begin position="154"/>
        <end position="156"/>
    </location>
    <ligand>
        <name>(6S)-5,6,7,8-tetrahydrofolate</name>
        <dbReference type="ChEBI" id="CHEBI:57453"/>
    </ligand>
</feature>
<evidence type="ECO:0000259" key="7">
    <source>
        <dbReference type="Pfam" id="PF00464"/>
    </source>
</evidence>
<dbReference type="NCBIfam" id="NF000586">
    <property type="entry name" value="PRK00011.1"/>
    <property type="match status" value="1"/>
</dbReference>
<dbReference type="GO" id="GO:0032259">
    <property type="term" value="P:methylation"/>
    <property type="evidence" value="ECO:0007669"/>
    <property type="project" value="UniProtKB-KW"/>
</dbReference>
<dbReference type="InterPro" id="IPR015424">
    <property type="entry name" value="PyrdxlP-dep_Trfase"/>
</dbReference>
<dbReference type="UniPathway" id="UPA00193"/>
<keyword evidence="4" id="KW-0028">Amino-acid biosynthesis</keyword>
<proteinExistence type="inferred from homology"/>
<dbReference type="PANTHER" id="PTHR11680:SF35">
    <property type="entry name" value="SERINE HYDROXYMETHYLTRANSFERASE 1"/>
    <property type="match status" value="1"/>
</dbReference>
<dbReference type="Proteomes" id="UP000500953">
    <property type="component" value="Chromosome"/>
</dbReference>
<dbReference type="UniPathway" id="UPA00288">
    <property type="reaction ID" value="UER01023"/>
</dbReference>
<feature type="modified residue" description="N6-(pyridoxal phosphate)lysine" evidence="4 5">
    <location>
        <position position="258"/>
    </location>
</feature>
<comment type="function">
    <text evidence="4">Catalyzes the reversible interconversion of serine and glycine with tetrahydrofolate (THF) serving as the one-carbon carrier. This reaction serves as the major source of one-carbon groups required for the biosynthesis of purines, thymidylate, methionine, and other important biomolecules. Also exhibits THF-independent aldolase activity toward beta-hydroxyamino acids, producing glycine and aldehydes, via a retro-aldol mechanism.</text>
</comment>
<feature type="compositionally biased region" description="Polar residues" evidence="6">
    <location>
        <begin position="1"/>
        <end position="14"/>
    </location>
</feature>